<feature type="binding site" evidence="15">
    <location>
        <position position="327"/>
    </location>
    <ligand>
        <name>NAD(+)</name>
        <dbReference type="ChEBI" id="CHEBI:57540"/>
    </ligand>
</feature>
<dbReference type="STRING" id="1231343.Absy_021_040"/>
<evidence type="ECO:0000256" key="14">
    <source>
        <dbReference type="ARBA" id="ARBA00060881"/>
    </source>
</evidence>
<dbReference type="Pfam" id="PF03120">
    <property type="entry name" value="OB_DNA_ligase"/>
    <property type="match status" value="1"/>
</dbReference>
<dbReference type="NCBIfam" id="TIGR00575">
    <property type="entry name" value="dnlj"/>
    <property type="match status" value="1"/>
</dbReference>
<comment type="catalytic activity">
    <reaction evidence="13 15 16">
        <text>NAD(+) + (deoxyribonucleotide)n-3'-hydroxyl + 5'-phospho-(deoxyribonucleotide)m = (deoxyribonucleotide)n+m + AMP + beta-nicotinamide D-nucleotide.</text>
        <dbReference type="EC" id="6.5.1.2"/>
    </reaction>
</comment>
<dbReference type="CDD" id="cd00114">
    <property type="entry name" value="LIGANc"/>
    <property type="match status" value="1"/>
</dbReference>
<comment type="similarity">
    <text evidence="14 15">Belongs to the NAD-dependent DNA ligase family. LigA subfamily.</text>
</comment>
<dbReference type="GO" id="GO:0003911">
    <property type="term" value="F:DNA ligase (NAD+) activity"/>
    <property type="evidence" value="ECO:0007669"/>
    <property type="project" value="UniProtKB-UniRule"/>
</dbReference>
<evidence type="ECO:0000256" key="16">
    <source>
        <dbReference type="RuleBase" id="RU000618"/>
    </source>
</evidence>
<evidence type="ECO:0000313" key="19">
    <source>
        <dbReference type="Proteomes" id="UP000216033"/>
    </source>
</evidence>
<dbReference type="Pfam" id="PF03119">
    <property type="entry name" value="DNA_ligase_ZBD"/>
    <property type="match status" value="1"/>
</dbReference>
<dbReference type="SMART" id="SM00292">
    <property type="entry name" value="BRCT"/>
    <property type="match status" value="1"/>
</dbReference>
<feature type="binding site" evidence="15">
    <location>
        <position position="187"/>
    </location>
    <ligand>
        <name>NAD(+)</name>
        <dbReference type="ChEBI" id="CHEBI:57540"/>
    </ligand>
</feature>
<feature type="domain" description="BRCT" evidence="17">
    <location>
        <begin position="615"/>
        <end position="695"/>
    </location>
</feature>
<dbReference type="InterPro" id="IPR004149">
    <property type="entry name" value="Znf_DNAligase_C4"/>
</dbReference>
<dbReference type="PANTHER" id="PTHR23389:SF9">
    <property type="entry name" value="DNA LIGASE"/>
    <property type="match status" value="1"/>
</dbReference>
<evidence type="ECO:0000256" key="4">
    <source>
        <dbReference type="ARBA" id="ARBA00022598"/>
    </source>
</evidence>
<dbReference type="CDD" id="cd17748">
    <property type="entry name" value="BRCT_DNA_ligase_like"/>
    <property type="match status" value="1"/>
</dbReference>
<keyword evidence="6 15" id="KW-0479">Metal-binding</keyword>
<feature type="binding site" evidence="15">
    <location>
        <position position="128"/>
    </location>
    <ligand>
        <name>NAD(+)</name>
        <dbReference type="ChEBI" id="CHEBI:57540"/>
    </ligand>
</feature>
<dbReference type="Pfam" id="PF01653">
    <property type="entry name" value="DNA_ligase_aden"/>
    <property type="match status" value="1"/>
</dbReference>
<dbReference type="GO" id="GO:0006260">
    <property type="term" value="P:DNA replication"/>
    <property type="evidence" value="ECO:0007669"/>
    <property type="project" value="UniProtKB-KW"/>
</dbReference>
<evidence type="ECO:0000256" key="1">
    <source>
        <dbReference type="ARBA" id="ARBA00004067"/>
    </source>
</evidence>
<evidence type="ECO:0000256" key="9">
    <source>
        <dbReference type="ARBA" id="ARBA00022842"/>
    </source>
</evidence>
<feature type="binding site" evidence="15">
    <location>
        <position position="303"/>
    </location>
    <ligand>
        <name>NAD(+)</name>
        <dbReference type="ChEBI" id="CHEBI:57540"/>
    </ligand>
</feature>
<comment type="caution">
    <text evidence="15">Lacks conserved residue(s) required for the propagation of feature annotation.</text>
</comment>
<dbReference type="Gene3D" id="2.40.50.140">
    <property type="entry name" value="Nucleic acid-binding proteins"/>
    <property type="match status" value="1"/>
</dbReference>
<dbReference type="InterPro" id="IPR018239">
    <property type="entry name" value="DNA_ligase_AS"/>
</dbReference>
<keyword evidence="8 15" id="KW-0862">Zinc</keyword>
<dbReference type="GO" id="GO:0046872">
    <property type="term" value="F:metal ion binding"/>
    <property type="evidence" value="ECO:0007669"/>
    <property type="project" value="UniProtKB-KW"/>
</dbReference>
<dbReference type="PANTHER" id="PTHR23389">
    <property type="entry name" value="CHROMOSOME TRANSMISSION FIDELITY FACTOR 18"/>
    <property type="match status" value="1"/>
</dbReference>
<dbReference type="EMBL" id="NDFP01000003">
    <property type="protein sequence ID" value="PAL27227.1"/>
    <property type="molecule type" value="Genomic_DNA"/>
</dbReference>
<name>A0A270BQA6_9PROT</name>
<dbReference type="InterPro" id="IPR001357">
    <property type="entry name" value="BRCT_dom"/>
</dbReference>
<dbReference type="FunFam" id="3.30.470.30:FF:000001">
    <property type="entry name" value="DNA ligase"/>
    <property type="match status" value="1"/>
</dbReference>
<keyword evidence="5 15" id="KW-0235">DNA replication</keyword>
<evidence type="ECO:0000313" key="18">
    <source>
        <dbReference type="EMBL" id="PAL27227.1"/>
    </source>
</evidence>
<evidence type="ECO:0000256" key="6">
    <source>
        <dbReference type="ARBA" id="ARBA00022723"/>
    </source>
</evidence>
<proteinExistence type="inferred from homology"/>
<dbReference type="AlphaFoldDB" id="A0A270BQA6"/>
<dbReference type="SUPFAM" id="SSF50249">
    <property type="entry name" value="Nucleic acid-binding proteins"/>
    <property type="match status" value="1"/>
</dbReference>
<keyword evidence="10 15" id="KW-0520">NAD</keyword>
<keyword evidence="7 15" id="KW-0227">DNA damage</keyword>
<evidence type="ECO:0000256" key="13">
    <source>
        <dbReference type="ARBA" id="ARBA00034005"/>
    </source>
</evidence>
<dbReference type="GO" id="GO:0005829">
    <property type="term" value="C:cytosol"/>
    <property type="evidence" value="ECO:0007669"/>
    <property type="project" value="TreeGrafter"/>
</dbReference>
<dbReference type="EC" id="6.5.1.2" evidence="2 15"/>
<feature type="binding site" evidence="15">
    <location>
        <begin position="92"/>
        <end position="93"/>
    </location>
    <ligand>
        <name>NAD(+)</name>
        <dbReference type="ChEBI" id="CHEBI:57540"/>
    </ligand>
</feature>
<evidence type="ECO:0000256" key="11">
    <source>
        <dbReference type="ARBA" id="ARBA00023204"/>
    </source>
</evidence>
<feature type="active site" description="N6-AMP-lysine intermediate" evidence="15">
    <location>
        <position position="130"/>
    </location>
</feature>
<evidence type="ECO:0000256" key="5">
    <source>
        <dbReference type="ARBA" id="ARBA00022705"/>
    </source>
</evidence>
<protein>
    <recommendedName>
        <fullName evidence="3 15">DNA ligase</fullName>
        <ecNumber evidence="2 15">6.5.1.2</ecNumber>
    </recommendedName>
    <alternativeName>
        <fullName evidence="15">Polydeoxyribonucleotide synthase [NAD(+)]</fullName>
    </alternativeName>
</protein>
<evidence type="ECO:0000256" key="8">
    <source>
        <dbReference type="ARBA" id="ARBA00022833"/>
    </source>
</evidence>
<dbReference type="Proteomes" id="UP000216033">
    <property type="component" value="Unassembled WGS sequence"/>
</dbReference>
<dbReference type="FunFam" id="1.10.150.20:FF:000007">
    <property type="entry name" value="DNA ligase"/>
    <property type="match status" value="1"/>
</dbReference>
<dbReference type="InterPro" id="IPR036420">
    <property type="entry name" value="BRCT_dom_sf"/>
</dbReference>
<dbReference type="Gene3D" id="1.10.287.610">
    <property type="entry name" value="Helix hairpin bin"/>
    <property type="match status" value="1"/>
</dbReference>
<dbReference type="Gene3D" id="6.20.10.30">
    <property type="match status" value="1"/>
</dbReference>
<dbReference type="Pfam" id="PF00533">
    <property type="entry name" value="BRCT"/>
    <property type="match status" value="1"/>
</dbReference>
<dbReference type="Gene3D" id="1.10.150.20">
    <property type="entry name" value="5' to 3' exonuclease, C-terminal subdomain"/>
    <property type="match status" value="2"/>
</dbReference>
<dbReference type="SUPFAM" id="SSF47781">
    <property type="entry name" value="RuvA domain 2-like"/>
    <property type="match status" value="1"/>
</dbReference>
<dbReference type="OrthoDB" id="9759736at2"/>
<feature type="binding site" evidence="15">
    <location>
        <position position="423"/>
    </location>
    <ligand>
        <name>Zn(2+)</name>
        <dbReference type="ChEBI" id="CHEBI:29105"/>
    </ligand>
</feature>
<dbReference type="InterPro" id="IPR033136">
    <property type="entry name" value="DNA_ligase_CS"/>
</dbReference>
<dbReference type="InterPro" id="IPR013840">
    <property type="entry name" value="DNAligase_N"/>
</dbReference>
<keyword evidence="9 15" id="KW-0460">Magnesium</keyword>
<keyword evidence="11 15" id="KW-0234">DNA repair</keyword>
<dbReference type="SUPFAM" id="SSF56091">
    <property type="entry name" value="DNA ligase/mRNA capping enzyme, catalytic domain"/>
    <property type="match status" value="1"/>
</dbReference>
<dbReference type="InterPro" id="IPR041663">
    <property type="entry name" value="DisA/LigA_HHH"/>
</dbReference>
<feature type="binding site" evidence="15">
    <location>
        <position position="426"/>
    </location>
    <ligand>
        <name>Zn(2+)</name>
        <dbReference type="ChEBI" id="CHEBI:29105"/>
    </ligand>
</feature>
<evidence type="ECO:0000256" key="7">
    <source>
        <dbReference type="ARBA" id="ARBA00022763"/>
    </source>
</evidence>
<evidence type="ECO:0000256" key="15">
    <source>
        <dbReference type="HAMAP-Rule" id="MF_01588"/>
    </source>
</evidence>
<dbReference type="GO" id="GO:0006281">
    <property type="term" value="P:DNA repair"/>
    <property type="evidence" value="ECO:0007669"/>
    <property type="project" value="UniProtKB-KW"/>
</dbReference>
<dbReference type="PROSITE" id="PS01056">
    <property type="entry name" value="DNA_LIGASE_N2"/>
    <property type="match status" value="1"/>
</dbReference>
<feature type="binding site" evidence="15">
    <location>
        <position position="151"/>
    </location>
    <ligand>
        <name>NAD(+)</name>
        <dbReference type="ChEBI" id="CHEBI:57540"/>
    </ligand>
</feature>
<dbReference type="SUPFAM" id="SSF52113">
    <property type="entry name" value="BRCT domain"/>
    <property type="match status" value="1"/>
</dbReference>
<dbReference type="Gene3D" id="3.30.470.30">
    <property type="entry name" value="DNA ligase/mRNA capping enzyme"/>
    <property type="match status" value="1"/>
</dbReference>
<reference evidence="18 19" key="1">
    <citation type="submission" date="2017-04" db="EMBL/GenBank/DDBJ databases">
        <title>Kefir bacterial isolates.</title>
        <authorList>
            <person name="Kim Y."/>
            <person name="Blasche S."/>
            <person name="Patil K.R."/>
        </authorList>
    </citation>
    <scope>NUCLEOTIDE SEQUENCE [LARGE SCALE GENOMIC DNA]</scope>
    <source>
        <strain evidence="18 19">KR-2</strain>
    </source>
</reference>
<comment type="cofactor">
    <cofactor evidence="15">
        <name>Mg(2+)</name>
        <dbReference type="ChEBI" id="CHEBI:18420"/>
    </cofactor>
    <cofactor evidence="15">
        <name>Mn(2+)</name>
        <dbReference type="ChEBI" id="CHEBI:29035"/>
    </cofactor>
</comment>
<dbReference type="PIRSF" id="PIRSF001604">
    <property type="entry name" value="LigA"/>
    <property type="match status" value="1"/>
</dbReference>
<dbReference type="HAMAP" id="MF_01588">
    <property type="entry name" value="DNA_ligase_A"/>
    <property type="match status" value="1"/>
</dbReference>
<sequence>MTTTQPTAPMDLPQARARLADLAEQIAHHNTAYYRHDAPEISDADYDLLRQQYNTLVAQYPEAEPENSAANTVGATPDTAFGKHIHLVPMLSLDNVFGREEFESFISRASRFLGLEQKDSTSLRLIGEPKIDGLSISLTYEHGKFIRGTTRGDGTEGEDVTANLRTLRDLPLELPAPYPDLIEIRGEVFLSKHDFLALNIAQEQAGKRLFANPRNAAAGSLRQLDPSITAQRPLSLFAYAQGFCSQKTTRSHWAYLQQLRAWGFSVNPLCRQIDGAAHAEAFFEDISRERADLAYDIDGVVYKIDDLSLQERLGFAGRAPRWAIAWKFPAEQATTRLNTIEIQVGRTGALTPVAHLEPVNVGGVLVTRATLHNEDEINRKDVREGDLVFVQRAGDVIPQVLGLAPQGSNATERGQPFQFPDHCPACGALAVRPEGEAVRRCTGGLTCPAQAVERLIHFVSRLAFDIEGLGDRSIREFYDAGLIRTPTDIFRLKTHAPALEQRDGWGEQSVRNLLQAIEDRRTISLSRFIYALGIRRIGESNARLLARHYGSYTNWLCQMEAATVIGSDARLELGSITGIGNAIATDVVAFVAEPHNQTTLAELSAELHITEESAASGGPLAGKTVVFTGSLLTMTRPEAKATAERMGGKVSDSVSKKTDLVVLGEKAGSKAKKAAELNIQTMDEAEWNAFCVTNG</sequence>
<evidence type="ECO:0000259" key="17">
    <source>
        <dbReference type="PROSITE" id="PS50172"/>
    </source>
</evidence>
<comment type="function">
    <text evidence="1 15">DNA ligase that catalyzes the formation of phosphodiester linkages between 5'-phosphoryl and 3'-hydroxyl groups in double-stranded DNA using NAD as a coenzyme and as the energy source for the reaction. It is essential for DNA replication and repair of damaged DNA.</text>
</comment>
<dbReference type="InterPro" id="IPR012340">
    <property type="entry name" value="NA-bd_OB-fold"/>
</dbReference>
<dbReference type="PROSITE" id="PS50172">
    <property type="entry name" value="BRCT"/>
    <property type="match status" value="1"/>
</dbReference>
<organism evidence="18 19">
    <name type="scientific">Acetobacter syzygii</name>
    <dbReference type="NCBI Taxonomy" id="146476"/>
    <lineage>
        <taxon>Bacteria</taxon>
        <taxon>Pseudomonadati</taxon>
        <taxon>Pseudomonadota</taxon>
        <taxon>Alphaproteobacteria</taxon>
        <taxon>Acetobacterales</taxon>
        <taxon>Acetobacteraceae</taxon>
        <taxon>Acetobacter</taxon>
    </lineage>
</organism>
<evidence type="ECO:0000256" key="12">
    <source>
        <dbReference type="ARBA" id="ARBA00023211"/>
    </source>
</evidence>
<evidence type="ECO:0000256" key="2">
    <source>
        <dbReference type="ARBA" id="ARBA00012722"/>
    </source>
</evidence>
<feature type="binding site" evidence="15">
    <location>
        <begin position="43"/>
        <end position="47"/>
    </location>
    <ligand>
        <name>NAD(+)</name>
        <dbReference type="ChEBI" id="CHEBI:57540"/>
    </ligand>
</feature>
<dbReference type="InterPro" id="IPR001679">
    <property type="entry name" value="DNA_ligase"/>
</dbReference>
<keyword evidence="19" id="KW-1185">Reference proteome</keyword>
<dbReference type="NCBIfam" id="NF005932">
    <property type="entry name" value="PRK07956.1"/>
    <property type="match status" value="1"/>
</dbReference>
<accession>A0A270BQA6</accession>
<evidence type="ECO:0000256" key="10">
    <source>
        <dbReference type="ARBA" id="ARBA00023027"/>
    </source>
</evidence>
<dbReference type="PROSITE" id="PS01055">
    <property type="entry name" value="DNA_LIGASE_N1"/>
    <property type="match status" value="1"/>
</dbReference>
<keyword evidence="4 15" id="KW-0436">Ligase</keyword>
<gene>
    <name evidence="15" type="primary">ligA</name>
    <name evidence="18" type="ORF">B9K05_04455</name>
</gene>
<dbReference type="InterPro" id="IPR004150">
    <property type="entry name" value="NAD_DNA_ligase_OB"/>
</dbReference>
<dbReference type="InterPro" id="IPR013839">
    <property type="entry name" value="DNAligase_adenylation"/>
</dbReference>
<dbReference type="SMART" id="SM00532">
    <property type="entry name" value="LIGANc"/>
    <property type="match status" value="1"/>
</dbReference>
<comment type="caution">
    <text evidence="18">The sequence shown here is derived from an EMBL/GenBank/DDBJ whole genome shotgun (WGS) entry which is preliminary data.</text>
</comment>
<dbReference type="FunFam" id="2.40.50.140:FF:000012">
    <property type="entry name" value="DNA ligase"/>
    <property type="match status" value="1"/>
</dbReference>
<dbReference type="InterPro" id="IPR010994">
    <property type="entry name" value="RuvA_2-like"/>
</dbReference>
<keyword evidence="12 15" id="KW-0464">Manganese</keyword>
<feature type="binding site" evidence="15">
    <location>
        <position position="447"/>
    </location>
    <ligand>
        <name>Zn(2+)</name>
        <dbReference type="ChEBI" id="CHEBI:29105"/>
    </ligand>
</feature>
<dbReference type="Pfam" id="PF12826">
    <property type="entry name" value="HHH_2"/>
    <property type="match status" value="1"/>
</dbReference>
<dbReference type="Gene3D" id="3.40.50.10190">
    <property type="entry name" value="BRCT domain"/>
    <property type="match status" value="1"/>
</dbReference>
<evidence type="ECO:0000256" key="3">
    <source>
        <dbReference type="ARBA" id="ARBA00013308"/>
    </source>
</evidence>